<evidence type="ECO:0000256" key="6">
    <source>
        <dbReference type="ARBA" id="ARBA00023049"/>
    </source>
</evidence>
<dbReference type="Pfam" id="PF04002">
    <property type="entry name" value="RadC"/>
    <property type="match status" value="1"/>
</dbReference>
<keyword evidence="5" id="KW-0862">Zinc</keyword>
<keyword evidence="6" id="KW-0482">Metalloprotease</keyword>
<organism evidence="9">
    <name type="scientific">Tepidanaerobacter syntrophicus</name>
    <dbReference type="NCBI Taxonomy" id="224999"/>
    <lineage>
        <taxon>Bacteria</taxon>
        <taxon>Bacillati</taxon>
        <taxon>Bacillota</taxon>
        <taxon>Clostridia</taxon>
        <taxon>Thermosediminibacterales</taxon>
        <taxon>Tepidanaerobacteraceae</taxon>
        <taxon>Tepidanaerobacter</taxon>
    </lineage>
</organism>
<dbReference type="GO" id="GO:0046872">
    <property type="term" value="F:metal ion binding"/>
    <property type="evidence" value="ECO:0007669"/>
    <property type="project" value="UniProtKB-KW"/>
</dbReference>
<proteinExistence type="inferred from homology"/>
<evidence type="ECO:0000259" key="8">
    <source>
        <dbReference type="PROSITE" id="PS50249"/>
    </source>
</evidence>
<keyword evidence="4" id="KW-0378">Hydrolase</keyword>
<dbReference type="EMBL" id="DF977003">
    <property type="protein sequence ID" value="GAQ25983.1"/>
    <property type="molecule type" value="Genomic_DNA"/>
</dbReference>
<dbReference type="Proteomes" id="UP000062160">
    <property type="component" value="Unassembled WGS sequence"/>
</dbReference>
<dbReference type="Pfam" id="PF20582">
    <property type="entry name" value="UPF0758_N"/>
    <property type="match status" value="1"/>
</dbReference>
<accession>A0A0U9HPD6</accession>
<keyword evidence="10" id="KW-1185">Reference proteome</keyword>
<dbReference type="GO" id="GO:0006508">
    <property type="term" value="P:proteolysis"/>
    <property type="evidence" value="ECO:0007669"/>
    <property type="project" value="UniProtKB-KW"/>
</dbReference>
<dbReference type="SUPFAM" id="SSF47781">
    <property type="entry name" value="RuvA domain 2-like"/>
    <property type="match status" value="1"/>
</dbReference>
<dbReference type="InterPro" id="IPR010994">
    <property type="entry name" value="RuvA_2-like"/>
</dbReference>
<dbReference type="STRING" id="224999.GCA_001485475_02021"/>
<dbReference type="InterPro" id="IPR025657">
    <property type="entry name" value="RadC_JAB"/>
</dbReference>
<dbReference type="InterPro" id="IPR037518">
    <property type="entry name" value="MPN"/>
</dbReference>
<dbReference type="PROSITE" id="PS50249">
    <property type="entry name" value="MPN"/>
    <property type="match status" value="1"/>
</dbReference>
<protein>
    <submittedName>
        <fullName evidence="9">DNA repair protein RadC</fullName>
    </submittedName>
</protein>
<gene>
    <name evidence="9" type="ORF">TSYNT_9236</name>
</gene>
<comment type="similarity">
    <text evidence="1 7">Belongs to the UPF0758 family.</text>
</comment>
<reference evidence="9" key="1">
    <citation type="journal article" date="2016" name="Genome Announc.">
        <title>Draft Genome Sequence of the Syntrophic Lactate-Degrading Bacterium Tepidanaerobacter syntrophicus JLT.</title>
        <authorList>
            <person name="Matsuura N."/>
            <person name="Ohashi A."/>
            <person name="Tourlousse D.M."/>
            <person name="Sekiguchi Y."/>
        </authorList>
    </citation>
    <scope>NUCLEOTIDE SEQUENCE [LARGE SCALE GENOMIC DNA]</scope>
    <source>
        <strain evidence="9">JL</strain>
    </source>
</reference>
<dbReference type="GO" id="GO:0008237">
    <property type="term" value="F:metallopeptidase activity"/>
    <property type="evidence" value="ECO:0007669"/>
    <property type="project" value="UniProtKB-KW"/>
</dbReference>
<dbReference type="InterPro" id="IPR020891">
    <property type="entry name" value="UPF0758_CS"/>
</dbReference>
<dbReference type="CDD" id="cd08071">
    <property type="entry name" value="MPN_DUF2466"/>
    <property type="match status" value="1"/>
</dbReference>
<dbReference type="PANTHER" id="PTHR30471:SF3">
    <property type="entry name" value="UPF0758 PROTEIN YEES-RELATED"/>
    <property type="match status" value="1"/>
</dbReference>
<dbReference type="PANTHER" id="PTHR30471">
    <property type="entry name" value="DNA REPAIR PROTEIN RADC"/>
    <property type="match status" value="1"/>
</dbReference>
<keyword evidence="2" id="KW-0645">Protease</keyword>
<evidence type="ECO:0000256" key="2">
    <source>
        <dbReference type="ARBA" id="ARBA00022670"/>
    </source>
</evidence>
<dbReference type="NCBIfam" id="TIGR00608">
    <property type="entry name" value="radc"/>
    <property type="match status" value="1"/>
</dbReference>
<evidence type="ECO:0000313" key="9">
    <source>
        <dbReference type="EMBL" id="GAQ25983.1"/>
    </source>
</evidence>
<evidence type="ECO:0000256" key="4">
    <source>
        <dbReference type="ARBA" id="ARBA00022801"/>
    </source>
</evidence>
<dbReference type="PROSITE" id="PS01302">
    <property type="entry name" value="UPF0758"/>
    <property type="match status" value="1"/>
</dbReference>
<sequence>MGNDVMIKNLPPEERPRERLLKYGAKALSNAELLAVLIRTGTRHESALDVAHNILQGDMGKSGLDYVVDASVEELSKIRGIGKAKAIQIKAAVELGRRISSHKRKEKFTIMTALDVKYLLMEEMRFLEKEHFRAILLDVKNHVISVEEISVGTLNSSIVHPREVFKPAIRRSSASILLVHNHPSGDPTPSKEDIEITKRLVDAGMILGINVLDHIIIGNDSIFSLRERNLM</sequence>
<feature type="domain" description="MPN" evidence="8">
    <location>
        <begin position="109"/>
        <end position="231"/>
    </location>
</feature>
<name>A0A0U9HPD6_9FIRM</name>
<evidence type="ECO:0000256" key="5">
    <source>
        <dbReference type="ARBA" id="ARBA00022833"/>
    </source>
</evidence>
<dbReference type="InterPro" id="IPR046778">
    <property type="entry name" value="UPF0758_N"/>
</dbReference>
<keyword evidence="3" id="KW-0479">Metal-binding</keyword>
<dbReference type="Gene3D" id="3.40.140.10">
    <property type="entry name" value="Cytidine Deaminase, domain 2"/>
    <property type="match status" value="1"/>
</dbReference>
<dbReference type="AlphaFoldDB" id="A0A0U9HPD6"/>
<dbReference type="InterPro" id="IPR001405">
    <property type="entry name" value="UPF0758"/>
</dbReference>
<evidence type="ECO:0000256" key="3">
    <source>
        <dbReference type="ARBA" id="ARBA00022723"/>
    </source>
</evidence>
<evidence type="ECO:0000256" key="1">
    <source>
        <dbReference type="ARBA" id="ARBA00010243"/>
    </source>
</evidence>
<evidence type="ECO:0000313" key="10">
    <source>
        <dbReference type="Proteomes" id="UP000062160"/>
    </source>
</evidence>
<dbReference type="NCBIfam" id="NF000642">
    <property type="entry name" value="PRK00024.1"/>
    <property type="match status" value="1"/>
</dbReference>
<evidence type="ECO:0000256" key="7">
    <source>
        <dbReference type="RuleBase" id="RU003797"/>
    </source>
</evidence>